<dbReference type="EMBL" id="QXGD01000532">
    <property type="protein sequence ID" value="KAE9235291.1"/>
    <property type="molecule type" value="Genomic_DNA"/>
</dbReference>
<evidence type="ECO:0000313" key="17">
    <source>
        <dbReference type="Proteomes" id="UP000460718"/>
    </source>
</evidence>
<dbReference type="EMBL" id="QXGA01001702">
    <property type="protein sequence ID" value="KAE9112550.1"/>
    <property type="molecule type" value="Genomic_DNA"/>
</dbReference>
<dbReference type="Proteomes" id="UP000460718">
    <property type="component" value="Unassembled WGS sequence"/>
</dbReference>
<name>A0A6A3S9E6_9STRA</name>
<evidence type="ECO:0000313" key="1">
    <source>
        <dbReference type="EMBL" id="KAE8939026.1"/>
    </source>
</evidence>
<proteinExistence type="predicted"/>
<dbReference type="EMBL" id="QXFX01000538">
    <property type="protein sequence ID" value="KAE9112087.1"/>
    <property type="molecule type" value="Genomic_DNA"/>
</dbReference>
<dbReference type="EMBL" id="QXGF01000517">
    <property type="protein sequence ID" value="KAE8939026.1"/>
    <property type="molecule type" value="Genomic_DNA"/>
</dbReference>
<keyword evidence="12" id="KW-1185">Reference proteome</keyword>
<evidence type="ECO:0000313" key="15">
    <source>
        <dbReference type="Proteomes" id="UP000440732"/>
    </source>
</evidence>
<dbReference type="EMBL" id="QXGE01001785">
    <property type="protein sequence ID" value="KAE9288281.1"/>
    <property type="molecule type" value="Genomic_DNA"/>
</dbReference>
<evidence type="ECO:0000313" key="8">
    <source>
        <dbReference type="EMBL" id="KAE9235291.1"/>
    </source>
</evidence>
<evidence type="ECO:0000313" key="5">
    <source>
        <dbReference type="EMBL" id="KAE9118859.1"/>
    </source>
</evidence>
<evidence type="ECO:0000313" key="6">
    <source>
        <dbReference type="EMBL" id="KAE9211796.1"/>
    </source>
</evidence>
<dbReference type="Proteomes" id="UP000429523">
    <property type="component" value="Unassembled WGS sequence"/>
</dbReference>
<evidence type="ECO:0000313" key="10">
    <source>
        <dbReference type="EMBL" id="KAE9341831.1"/>
    </source>
</evidence>
<evidence type="ECO:0000313" key="11">
    <source>
        <dbReference type="Proteomes" id="UP000429523"/>
    </source>
</evidence>
<organism evidence="4 15">
    <name type="scientific">Phytophthora fragariae</name>
    <dbReference type="NCBI Taxonomy" id="53985"/>
    <lineage>
        <taxon>Eukaryota</taxon>
        <taxon>Sar</taxon>
        <taxon>Stramenopiles</taxon>
        <taxon>Oomycota</taxon>
        <taxon>Peronosporomycetes</taxon>
        <taxon>Peronosporales</taxon>
        <taxon>Peronosporaceae</taxon>
        <taxon>Phytophthora</taxon>
    </lineage>
</organism>
<dbReference type="Proteomes" id="UP000476176">
    <property type="component" value="Unassembled WGS sequence"/>
</dbReference>
<accession>A0A6A3S9E6</accession>
<evidence type="ECO:0000313" key="16">
    <source>
        <dbReference type="Proteomes" id="UP000441208"/>
    </source>
</evidence>
<dbReference type="EMBL" id="QXFZ01000376">
    <property type="protein sequence ID" value="KAE9118859.1"/>
    <property type="molecule type" value="Genomic_DNA"/>
</dbReference>
<evidence type="ECO:0000313" key="19">
    <source>
        <dbReference type="Proteomes" id="UP000486351"/>
    </source>
</evidence>
<evidence type="ECO:0000313" key="14">
    <source>
        <dbReference type="Proteomes" id="UP000440367"/>
    </source>
</evidence>
<gene>
    <name evidence="9" type="ORF">PF001_g20590</name>
    <name evidence="8" type="ORF">PF002_g11578</name>
    <name evidence="7" type="ORF">PF004_g9770</name>
    <name evidence="6" type="ORF">PF005_g10865</name>
    <name evidence="4" type="ORF">PF006_g19956</name>
    <name evidence="5" type="ORF">PF007_g8779</name>
    <name evidence="10" type="ORF">PF008_g10440</name>
    <name evidence="1" type="ORF">PF009_g11109</name>
    <name evidence="3" type="ORF">PF010_g10574</name>
    <name evidence="2" type="ORF">PF011_g9818</name>
</gene>
<evidence type="ECO:0000313" key="18">
    <source>
        <dbReference type="Proteomes" id="UP000476176"/>
    </source>
</evidence>
<evidence type="ECO:0000313" key="4">
    <source>
        <dbReference type="EMBL" id="KAE9112550.1"/>
    </source>
</evidence>
<dbReference type="Proteomes" id="UP000441208">
    <property type="component" value="Unassembled WGS sequence"/>
</dbReference>
<evidence type="ECO:0000313" key="12">
    <source>
        <dbReference type="Proteomes" id="UP000433483"/>
    </source>
</evidence>
<dbReference type="EMBL" id="QXGC01000489">
    <property type="protein sequence ID" value="KAE9232981.1"/>
    <property type="molecule type" value="Genomic_DNA"/>
</dbReference>
<sequence>MSYSTQIATSVALTHSVACSPPGLRAVPIHVRPTYTGLVISPAVRFCFGSLSIFPSIEQLKASCPTLTTGSSKTGA</sequence>
<dbReference type="EMBL" id="QXGB01000527">
    <property type="protein sequence ID" value="KAE9211796.1"/>
    <property type="molecule type" value="Genomic_DNA"/>
</dbReference>
<dbReference type="Proteomes" id="UP000486351">
    <property type="component" value="Unassembled WGS sequence"/>
</dbReference>
<dbReference type="Proteomes" id="UP000440367">
    <property type="component" value="Unassembled WGS sequence"/>
</dbReference>
<dbReference type="Proteomes" id="UP000433483">
    <property type="component" value="Unassembled WGS sequence"/>
</dbReference>
<dbReference type="EMBL" id="QXFW01000498">
    <property type="protein sequence ID" value="KAE9010452.1"/>
    <property type="molecule type" value="Genomic_DNA"/>
</dbReference>
<dbReference type="Proteomes" id="UP000437068">
    <property type="component" value="Unassembled WGS sequence"/>
</dbReference>
<evidence type="ECO:0000313" key="7">
    <source>
        <dbReference type="EMBL" id="KAE9232981.1"/>
    </source>
</evidence>
<dbReference type="Proteomes" id="UP000440732">
    <property type="component" value="Unassembled WGS sequence"/>
</dbReference>
<evidence type="ECO:0000313" key="3">
    <source>
        <dbReference type="EMBL" id="KAE9112087.1"/>
    </source>
</evidence>
<dbReference type="EMBL" id="QXFY01000527">
    <property type="protein sequence ID" value="KAE9341831.1"/>
    <property type="molecule type" value="Genomic_DNA"/>
</dbReference>
<evidence type="ECO:0000313" key="2">
    <source>
        <dbReference type="EMBL" id="KAE9010452.1"/>
    </source>
</evidence>
<reference evidence="11 12" key="1">
    <citation type="submission" date="2018-08" db="EMBL/GenBank/DDBJ databases">
        <title>Genomic investigation of the strawberry pathogen Phytophthora fragariae indicates pathogenicity is determined by transcriptional variation in three key races.</title>
        <authorList>
            <person name="Adams T.M."/>
            <person name="Armitage A.D."/>
            <person name="Sobczyk M.K."/>
            <person name="Bates H.J."/>
            <person name="Dunwell J.M."/>
            <person name="Nellist C.F."/>
            <person name="Harrison R.J."/>
        </authorList>
    </citation>
    <scope>NUCLEOTIDE SEQUENCE [LARGE SCALE GENOMIC DNA]</scope>
    <source>
        <strain evidence="9 13">A4</strain>
        <strain evidence="8 14">BC-1</strain>
        <strain evidence="7 18">BC-23</strain>
        <strain evidence="6 12">NOV-27</strain>
        <strain evidence="4 15">NOV-5</strain>
        <strain evidence="5 16">NOV-71</strain>
        <strain evidence="10 19">NOV-77</strain>
        <strain evidence="1 11">NOV-9</strain>
        <strain evidence="3 20">ONT-3</strain>
        <strain evidence="2 17">SCRP245</strain>
    </source>
</reference>
<comment type="caution">
    <text evidence="4">The sequence shown here is derived from an EMBL/GenBank/DDBJ whole genome shotgun (WGS) entry which is preliminary data.</text>
</comment>
<protein>
    <submittedName>
        <fullName evidence="4">Uncharacterized protein</fullName>
    </submittedName>
</protein>
<dbReference type="Proteomes" id="UP000488956">
    <property type="component" value="Unassembled WGS sequence"/>
</dbReference>
<evidence type="ECO:0000313" key="13">
    <source>
        <dbReference type="Proteomes" id="UP000437068"/>
    </source>
</evidence>
<dbReference type="AlphaFoldDB" id="A0A6A3S9E6"/>
<evidence type="ECO:0000313" key="20">
    <source>
        <dbReference type="Proteomes" id="UP000488956"/>
    </source>
</evidence>
<evidence type="ECO:0000313" key="9">
    <source>
        <dbReference type="EMBL" id="KAE9288281.1"/>
    </source>
</evidence>